<protein>
    <recommendedName>
        <fullName evidence="1">HTH OST-type domain-containing protein</fullName>
    </recommendedName>
</protein>
<dbReference type="PROSITE" id="PS51644">
    <property type="entry name" value="HTH_OST"/>
    <property type="match status" value="1"/>
</dbReference>
<dbReference type="InterPro" id="IPR025605">
    <property type="entry name" value="OST-HTH/LOTUS_dom"/>
</dbReference>
<sequence>MNTYGNGIWCRTLPQLYKDTFFKELDYLEYGYKALIFLCLDLSDIFICVRPDKGDHKLFYKPKGIPKDYDKALRKSICNRQNHDDDKPSTEPPVLNLDVSVWVYPVDVMHMYEVIPRQFMPSHVKTGDFVDVVIGEVYDPSKFWLIFHELHDSLNNLMDEMQIFYTSYNAYIPQHMIAVGMYCVASYHSEFHRAVIVNTIVDIPNKVKVSLAVESDHQLFGGRAK</sequence>
<accession>A0AAN7VCC8</accession>
<reference evidence="2 3" key="1">
    <citation type="journal article" date="2024" name="Insects">
        <title>An Improved Chromosome-Level Genome Assembly of the Firefly Pyrocoelia pectoralis.</title>
        <authorList>
            <person name="Fu X."/>
            <person name="Meyer-Rochow V.B."/>
            <person name="Ballantyne L."/>
            <person name="Zhu X."/>
        </authorList>
    </citation>
    <scope>NUCLEOTIDE SEQUENCE [LARGE SCALE GENOMIC DNA]</scope>
    <source>
        <strain evidence="2">XCY_ONT2</strain>
    </source>
</reference>
<dbReference type="InterPro" id="IPR041966">
    <property type="entry name" value="LOTUS-like"/>
</dbReference>
<gene>
    <name evidence="2" type="ORF">RI129_009841</name>
</gene>
<evidence type="ECO:0000313" key="3">
    <source>
        <dbReference type="Proteomes" id="UP001329430"/>
    </source>
</evidence>
<dbReference type="EMBL" id="JAVRBK010000007">
    <property type="protein sequence ID" value="KAK5641294.1"/>
    <property type="molecule type" value="Genomic_DNA"/>
</dbReference>
<keyword evidence="3" id="KW-1185">Reference proteome</keyword>
<dbReference type="Pfam" id="PF00567">
    <property type="entry name" value="TUDOR"/>
    <property type="match status" value="1"/>
</dbReference>
<organism evidence="2 3">
    <name type="scientific">Pyrocoelia pectoralis</name>
    <dbReference type="NCBI Taxonomy" id="417401"/>
    <lineage>
        <taxon>Eukaryota</taxon>
        <taxon>Metazoa</taxon>
        <taxon>Ecdysozoa</taxon>
        <taxon>Arthropoda</taxon>
        <taxon>Hexapoda</taxon>
        <taxon>Insecta</taxon>
        <taxon>Pterygota</taxon>
        <taxon>Neoptera</taxon>
        <taxon>Endopterygota</taxon>
        <taxon>Coleoptera</taxon>
        <taxon>Polyphaga</taxon>
        <taxon>Elateriformia</taxon>
        <taxon>Elateroidea</taxon>
        <taxon>Lampyridae</taxon>
        <taxon>Lampyrinae</taxon>
        <taxon>Pyrocoelia</taxon>
    </lineage>
</organism>
<proteinExistence type="predicted"/>
<feature type="domain" description="HTH OST-type" evidence="1">
    <location>
        <begin position="1"/>
        <end position="62"/>
    </location>
</feature>
<dbReference type="Gene3D" id="3.30.420.610">
    <property type="entry name" value="LOTUS domain-like"/>
    <property type="match status" value="1"/>
</dbReference>
<dbReference type="InterPro" id="IPR002999">
    <property type="entry name" value="Tudor"/>
</dbReference>
<dbReference type="Proteomes" id="UP001329430">
    <property type="component" value="Chromosome 7"/>
</dbReference>
<evidence type="ECO:0000313" key="2">
    <source>
        <dbReference type="EMBL" id="KAK5641294.1"/>
    </source>
</evidence>
<evidence type="ECO:0000259" key="1">
    <source>
        <dbReference type="PROSITE" id="PS51644"/>
    </source>
</evidence>
<dbReference type="SUPFAM" id="SSF63748">
    <property type="entry name" value="Tudor/PWWP/MBT"/>
    <property type="match status" value="1"/>
</dbReference>
<name>A0AAN7VCC8_9COLE</name>
<comment type="caution">
    <text evidence="2">The sequence shown here is derived from an EMBL/GenBank/DDBJ whole genome shotgun (WGS) entry which is preliminary data.</text>
</comment>
<dbReference type="Gene3D" id="2.30.30.140">
    <property type="match status" value="1"/>
</dbReference>
<dbReference type="AlphaFoldDB" id="A0AAN7VCC8"/>